<dbReference type="InterPro" id="IPR038501">
    <property type="entry name" value="Spore_GerAC_C_sf"/>
</dbReference>
<protein>
    <submittedName>
        <fullName evidence="11">Spore gernimation protein GerC</fullName>
    </submittedName>
</protein>
<dbReference type="Pfam" id="PF05504">
    <property type="entry name" value="Spore_GerAC"/>
    <property type="match status" value="1"/>
</dbReference>
<dbReference type="OrthoDB" id="2433998at2"/>
<dbReference type="PANTHER" id="PTHR35789:SF1">
    <property type="entry name" value="SPORE GERMINATION PROTEIN B3"/>
    <property type="match status" value="1"/>
</dbReference>
<evidence type="ECO:0000256" key="4">
    <source>
        <dbReference type="ARBA" id="ARBA00022729"/>
    </source>
</evidence>
<dbReference type="InterPro" id="IPR008844">
    <property type="entry name" value="Spore_GerAC-like"/>
</dbReference>
<dbReference type="STRING" id="59843.A3958_07865"/>
<evidence type="ECO:0000256" key="7">
    <source>
        <dbReference type="ARBA" id="ARBA00023288"/>
    </source>
</evidence>
<dbReference type="GO" id="GO:0016020">
    <property type="term" value="C:membrane"/>
    <property type="evidence" value="ECO:0007669"/>
    <property type="project" value="UniProtKB-SubCell"/>
</dbReference>
<evidence type="ECO:0000256" key="3">
    <source>
        <dbReference type="ARBA" id="ARBA00022544"/>
    </source>
</evidence>
<dbReference type="GO" id="GO:0009847">
    <property type="term" value="P:spore germination"/>
    <property type="evidence" value="ECO:0007669"/>
    <property type="project" value="InterPro"/>
</dbReference>
<keyword evidence="7" id="KW-0449">Lipoprotein</keyword>
<feature type="domain" description="Spore germination GerAC-like C-terminal" evidence="9">
    <location>
        <begin position="208"/>
        <end position="368"/>
    </location>
</feature>
<dbReference type="GeneID" id="97552684"/>
<evidence type="ECO:0000256" key="1">
    <source>
        <dbReference type="ARBA" id="ARBA00004635"/>
    </source>
</evidence>
<sequence>MNMLKRRLVWVLCCSMLTLTLSGCEFRDIDLRLFVVSIGVDVSEKSPDLYNFSFKISIPSGDPKTGEEKSLLITEESDSIAEAIRQVKSKVDKELDFGHCKGVMYGEAYARRDISKIEDWTVRRRDMQLLMYPAVAIPTAEEVLRAEPPTERIAGNAIFLALSEDGTESPFITRTYSFDLARRMTEVGEDPVMPVVEVGEKNVLNINKVALMDKSKVKVILTKDETRLFNLLDLRNLSTNFGTRVDGELIEVNTDRTRASYKIVTSPKGQEAIHFRVRIQATLEEKEDIKLLTPEEVKKIEGIYNKELSKAITDVLEKIRKTGRDPLGFGLRYGGTHWNNKTEMEEWAAIYPHIKFNVSVKLRIKSTGYKQ</sequence>
<evidence type="ECO:0000256" key="8">
    <source>
        <dbReference type="SAM" id="SignalP"/>
    </source>
</evidence>
<dbReference type="PROSITE" id="PS51257">
    <property type="entry name" value="PROKAR_LIPOPROTEIN"/>
    <property type="match status" value="1"/>
</dbReference>
<evidence type="ECO:0000259" key="9">
    <source>
        <dbReference type="Pfam" id="PF05504"/>
    </source>
</evidence>
<comment type="similarity">
    <text evidence="2">Belongs to the GerABKC lipoprotein family.</text>
</comment>
<evidence type="ECO:0000256" key="6">
    <source>
        <dbReference type="ARBA" id="ARBA00023139"/>
    </source>
</evidence>
<comment type="caution">
    <text evidence="11">The sequence shown here is derived from an EMBL/GenBank/DDBJ whole genome shotgun (WGS) entry which is preliminary data.</text>
</comment>
<dbReference type="NCBIfam" id="TIGR02887">
    <property type="entry name" value="spore_ger_x_C"/>
    <property type="match status" value="1"/>
</dbReference>
<evidence type="ECO:0000256" key="5">
    <source>
        <dbReference type="ARBA" id="ARBA00023136"/>
    </source>
</evidence>
<dbReference type="InterPro" id="IPR057336">
    <property type="entry name" value="GerAC_N"/>
</dbReference>
<dbReference type="AlphaFoldDB" id="A0A163IE45"/>
<dbReference type="InterPro" id="IPR046953">
    <property type="entry name" value="Spore_GerAC-like_C"/>
</dbReference>
<feature type="chain" id="PRO_5039508422" evidence="8">
    <location>
        <begin position="24"/>
        <end position="371"/>
    </location>
</feature>
<keyword evidence="12" id="KW-1185">Reference proteome</keyword>
<dbReference type="EMBL" id="LWMH01000001">
    <property type="protein sequence ID" value="KZS45923.1"/>
    <property type="molecule type" value="Genomic_DNA"/>
</dbReference>
<accession>A0A163IE45</accession>
<dbReference type="Pfam" id="PF25198">
    <property type="entry name" value="Spore_GerAC_N"/>
    <property type="match status" value="1"/>
</dbReference>
<evidence type="ECO:0000259" key="10">
    <source>
        <dbReference type="Pfam" id="PF25198"/>
    </source>
</evidence>
<proteinExistence type="inferred from homology"/>
<dbReference type="Proteomes" id="UP000076796">
    <property type="component" value="Unassembled WGS sequence"/>
</dbReference>
<keyword evidence="4 8" id="KW-0732">Signal</keyword>
<dbReference type="PANTHER" id="PTHR35789">
    <property type="entry name" value="SPORE GERMINATION PROTEIN B3"/>
    <property type="match status" value="1"/>
</dbReference>
<keyword evidence="5" id="KW-0472">Membrane</keyword>
<evidence type="ECO:0000313" key="11">
    <source>
        <dbReference type="EMBL" id="KZS45923.1"/>
    </source>
</evidence>
<organism evidence="11 12">
    <name type="scientific">Paenibacillus glucanolyticus</name>
    <dbReference type="NCBI Taxonomy" id="59843"/>
    <lineage>
        <taxon>Bacteria</taxon>
        <taxon>Bacillati</taxon>
        <taxon>Bacillota</taxon>
        <taxon>Bacilli</taxon>
        <taxon>Bacillales</taxon>
        <taxon>Paenibacillaceae</taxon>
        <taxon>Paenibacillus</taxon>
    </lineage>
</organism>
<keyword evidence="6" id="KW-0564">Palmitate</keyword>
<evidence type="ECO:0000256" key="2">
    <source>
        <dbReference type="ARBA" id="ARBA00007886"/>
    </source>
</evidence>
<dbReference type="RefSeq" id="WP_063478048.1">
    <property type="nucleotide sequence ID" value="NZ_CP147845.1"/>
</dbReference>
<dbReference type="Gene3D" id="3.30.300.210">
    <property type="entry name" value="Nutrient germinant receptor protein C, domain 3"/>
    <property type="match status" value="1"/>
</dbReference>
<gene>
    <name evidence="11" type="ORF">AWU65_08335</name>
</gene>
<feature type="signal peptide" evidence="8">
    <location>
        <begin position="1"/>
        <end position="23"/>
    </location>
</feature>
<keyword evidence="3" id="KW-0309">Germination</keyword>
<feature type="domain" description="Spore germination protein N-terminal" evidence="10">
    <location>
        <begin position="27"/>
        <end position="198"/>
    </location>
</feature>
<reference evidence="11" key="1">
    <citation type="journal article" date="2016" name="Genome Announc.">
        <title>Draft genomes of two strains of Paenibacillus glucanolyticus with capability to degrade lignocellulose.</title>
        <authorList>
            <person name="Mathews S.L."/>
            <person name="Pawlak J."/>
            <person name="Grunden A.M."/>
        </authorList>
    </citation>
    <scope>NUCLEOTIDE SEQUENCE [LARGE SCALE GENOMIC DNA]</scope>
    <source>
        <strain evidence="11">SLM1</strain>
    </source>
</reference>
<evidence type="ECO:0000313" key="12">
    <source>
        <dbReference type="Proteomes" id="UP000076796"/>
    </source>
</evidence>
<name>A0A163IE45_9BACL</name>
<comment type="subcellular location">
    <subcellularLocation>
        <location evidence="1">Membrane</location>
        <topology evidence="1">Lipid-anchor</topology>
    </subcellularLocation>
</comment>